<feature type="domain" description="YpoC-like" evidence="1">
    <location>
        <begin position="11"/>
        <end position="105"/>
    </location>
</feature>
<evidence type="ECO:0000259" key="1">
    <source>
        <dbReference type="Pfam" id="PF21747"/>
    </source>
</evidence>
<comment type="caution">
    <text evidence="2">The sequence shown here is derived from an EMBL/GenBank/DDBJ whole genome shotgun (WGS) entry which is preliminary data.</text>
</comment>
<name>A0A365L152_9BACL</name>
<dbReference type="InterPro" id="IPR048427">
    <property type="entry name" value="YpoC"/>
</dbReference>
<evidence type="ECO:0000313" key="3">
    <source>
        <dbReference type="Proteomes" id="UP000251002"/>
    </source>
</evidence>
<evidence type="ECO:0000313" key="2">
    <source>
        <dbReference type="EMBL" id="RAZ79077.1"/>
    </source>
</evidence>
<dbReference type="EMBL" id="QLZR01000002">
    <property type="protein sequence ID" value="RAZ79077.1"/>
    <property type="molecule type" value="Genomic_DNA"/>
</dbReference>
<protein>
    <recommendedName>
        <fullName evidence="1">YpoC-like domain-containing protein</fullName>
    </recommendedName>
</protein>
<sequence length="110" mass="12840">MKTLQRSIEKERISPFFEAWAKLDEDIRVLHVNKNSSPAALMNEGIIVYKSLLEQCSSDEEKIEPLNNNERLVFVESNCSTFAAYRQLQELFNEMYKKVASKRAILNRLK</sequence>
<dbReference type="AlphaFoldDB" id="A0A365L152"/>
<dbReference type="Pfam" id="PF21747">
    <property type="entry name" value="YpoC"/>
    <property type="match status" value="1"/>
</dbReference>
<accession>A0A365L152</accession>
<gene>
    <name evidence="2" type="ORF">DP120_05530</name>
</gene>
<organism evidence="2 3">
    <name type="scientific">Planococcus halotolerans</name>
    <dbReference type="NCBI Taxonomy" id="2233542"/>
    <lineage>
        <taxon>Bacteria</taxon>
        <taxon>Bacillati</taxon>
        <taxon>Bacillota</taxon>
        <taxon>Bacilli</taxon>
        <taxon>Bacillales</taxon>
        <taxon>Caryophanaceae</taxon>
        <taxon>Planococcus</taxon>
    </lineage>
</organism>
<keyword evidence="3" id="KW-1185">Reference proteome</keyword>
<proteinExistence type="predicted"/>
<dbReference type="Proteomes" id="UP000251002">
    <property type="component" value="Unassembled WGS sequence"/>
</dbReference>
<reference evidence="2 3" key="1">
    <citation type="submission" date="2018-06" db="EMBL/GenBank/DDBJ databases">
        <title>The draft genome sequences of strains SCU63 and S1.</title>
        <authorList>
            <person name="Gan L."/>
        </authorList>
    </citation>
    <scope>NUCLEOTIDE SEQUENCE [LARGE SCALE GENOMIC DNA]</scope>
    <source>
        <strain evidence="2 3">SCU63</strain>
    </source>
</reference>
<dbReference type="RefSeq" id="WP_112222652.1">
    <property type="nucleotide sequence ID" value="NZ_CP196859.1"/>
</dbReference>